<evidence type="ECO:0000313" key="4">
    <source>
        <dbReference type="EMBL" id="KAF1950843.1"/>
    </source>
</evidence>
<keyword evidence="2" id="KW-0472">Membrane</keyword>
<feature type="compositionally biased region" description="Polar residues" evidence="1">
    <location>
        <begin position="213"/>
        <end position="238"/>
    </location>
</feature>
<gene>
    <name evidence="4" type="ORF">CC80DRAFT_597912</name>
    <name evidence="3" type="ORF">CC80DRAFT_599325</name>
</gene>
<name>A0A6A5TDP4_9PLEO</name>
<evidence type="ECO:0000256" key="1">
    <source>
        <dbReference type="SAM" id="MobiDB-lite"/>
    </source>
</evidence>
<feature type="region of interest" description="Disordered" evidence="1">
    <location>
        <begin position="206"/>
        <end position="238"/>
    </location>
</feature>
<reference evidence="3" key="1">
    <citation type="journal article" date="2020" name="Stud. Mycol.">
        <title>101 Dothideomycetes genomes: a test case for predicting lifestyles and emergence of pathogens.</title>
        <authorList>
            <person name="Haridas S."/>
            <person name="Albert R."/>
            <person name="Binder M."/>
            <person name="Bloem J."/>
            <person name="Labutti K."/>
            <person name="Salamov A."/>
            <person name="Andreopoulos B."/>
            <person name="Baker S."/>
            <person name="Barry K."/>
            <person name="Bills G."/>
            <person name="Bluhm B."/>
            <person name="Cannon C."/>
            <person name="Castanera R."/>
            <person name="Culley D."/>
            <person name="Daum C."/>
            <person name="Ezra D."/>
            <person name="Gonzalez J."/>
            <person name="Henrissat B."/>
            <person name="Kuo A."/>
            <person name="Liang C."/>
            <person name="Lipzen A."/>
            <person name="Lutzoni F."/>
            <person name="Magnuson J."/>
            <person name="Mondo S."/>
            <person name="Nolan M."/>
            <person name="Ohm R."/>
            <person name="Pangilinan J."/>
            <person name="Park H.-J."/>
            <person name="Ramirez L."/>
            <person name="Alfaro M."/>
            <person name="Sun H."/>
            <person name="Tritt A."/>
            <person name="Yoshinaga Y."/>
            <person name="Zwiers L.-H."/>
            <person name="Turgeon B."/>
            <person name="Goodwin S."/>
            <person name="Spatafora J."/>
            <person name="Crous P."/>
            <person name="Grigoriev I."/>
        </authorList>
    </citation>
    <scope>NUCLEOTIDE SEQUENCE</scope>
    <source>
        <strain evidence="3">CBS 675.92</strain>
    </source>
</reference>
<evidence type="ECO:0000313" key="3">
    <source>
        <dbReference type="EMBL" id="KAF1948876.1"/>
    </source>
</evidence>
<feature type="region of interest" description="Disordered" evidence="1">
    <location>
        <begin position="273"/>
        <end position="317"/>
    </location>
</feature>
<feature type="transmembrane region" description="Helical" evidence="2">
    <location>
        <begin position="244"/>
        <end position="265"/>
    </location>
</feature>
<keyword evidence="2" id="KW-1133">Transmembrane helix</keyword>
<accession>A0A6A5TDP4</accession>
<keyword evidence="2" id="KW-0812">Transmembrane</keyword>
<dbReference type="EMBL" id="ML977046">
    <property type="protein sequence ID" value="KAF1948876.1"/>
    <property type="molecule type" value="Genomic_DNA"/>
</dbReference>
<dbReference type="EMBL" id="ML977022">
    <property type="protein sequence ID" value="KAF1950843.1"/>
    <property type="molecule type" value="Genomic_DNA"/>
</dbReference>
<dbReference type="OrthoDB" id="4770059at2759"/>
<keyword evidence="5" id="KW-1185">Reference proteome</keyword>
<protein>
    <submittedName>
        <fullName evidence="3">Uncharacterized protein</fullName>
    </submittedName>
</protein>
<proteinExistence type="predicted"/>
<dbReference type="AlphaFoldDB" id="A0A6A5TDP4"/>
<evidence type="ECO:0000313" key="5">
    <source>
        <dbReference type="Proteomes" id="UP000800035"/>
    </source>
</evidence>
<organism evidence="3 5">
    <name type="scientific">Byssothecium circinans</name>
    <dbReference type="NCBI Taxonomy" id="147558"/>
    <lineage>
        <taxon>Eukaryota</taxon>
        <taxon>Fungi</taxon>
        <taxon>Dikarya</taxon>
        <taxon>Ascomycota</taxon>
        <taxon>Pezizomycotina</taxon>
        <taxon>Dothideomycetes</taxon>
        <taxon>Pleosporomycetidae</taxon>
        <taxon>Pleosporales</taxon>
        <taxon>Massarineae</taxon>
        <taxon>Massarinaceae</taxon>
        <taxon>Byssothecium</taxon>
    </lineage>
</organism>
<sequence length="317" mass="33615">MATPAAPTTTTPITTYITDPSSIASYNRGPITSIFSPPVSCLETLTTNTQSSMLYFGHYHASYYDAACYPPQNKNAIPWFNMYYYSPAICPQPWTIATFFTTSSPGAYSTQWISIGSGTTVALCCPPGYGYQTMGHVCGSMITQNQVVRYIVPTGNSPDPNGAPVWTLTQRQSSMVKGDAVPIWWQAKDMDMLAAALTTTSSPLATSSAQTSHMTPISSPTGATISDSASQKNGSSGLSTGAKAGIGVGAFIVVAALALALFFAVRRKRSVVEPKSAHEADQSVESFEKSGASIYEMDNSGMHSSRHEIPAPAPELA</sequence>
<evidence type="ECO:0000256" key="2">
    <source>
        <dbReference type="SAM" id="Phobius"/>
    </source>
</evidence>
<dbReference type="Proteomes" id="UP000800035">
    <property type="component" value="Unassembled WGS sequence"/>
</dbReference>